<evidence type="ECO:0000259" key="2">
    <source>
        <dbReference type="Pfam" id="PF17884"/>
    </source>
</evidence>
<evidence type="ECO:0000313" key="3">
    <source>
        <dbReference type="EMBL" id="EQD40771.1"/>
    </source>
</evidence>
<proteinExistence type="predicted"/>
<reference evidence="3" key="2">
    <citation type="journal article" date="2014" name="ISME J.">
        <title>Microbial stratification in low pH oxic and suboxic macroscopic growths along an acid mine drainage.</title>
        <authorList>
            <person name="Mendez-Garcia C."/>
            <person name="Mesa V."/>
            <person name="Sprenger R.R."/>
            <person name="Richter M."/>
            <person name="Diez M.S."/>
            <person name="Solano J."/>
            <person name="Bargiela R."/>
            <person name="Golyshina O.V."/>
            <person name="Manteca A."/>
            <person name="Ramos J.L."/>
            <person name="Gallego J.R."/>
            <person name="Llorente I."/>
            <person name="Martins Dos Santos V.A."/>
            <person name="Jensen O.N."/>
            <person name="Pelaez A.I."/>
            <person name="Sanchez J."/>
            <person name="Ferrer M."/>
        </authorList>
    </citation>
    <scope>NUCLEOTIDE SEQUENCE</scope>
</reference>
<dbReference type="InterPro" id="IPR040777">
    <property type="entry name" value="DUF5591"/>
</dbReference>
<organism evidence="3">
    <name type="scientific">mine drainage metagenome</name>
    <dbReference type="NCBI Taxonomy" id="410659"/>
    <lineage>
        <taxon>unclassified sequences</taxon>
        <taxon>metagenomes</taxon>
        <taxon>ecological metagenomes</taxon>
    </lineage>
</organism>
<protein>
    <submittedName>
        <fullName evidence="3">Archaeosine tRNA-ribosyltransferase</fullName>
    </submittedName>
</protein>
<dbReference type="GO" id="GO:0008033">
    <property type="term" value="P:tRNA processing"/>
    <property type="evidence" value="ECO:0007669"/>
    <property type="project" value="UniProtKB-KW"/>
</dbReference>
<keyword evidence="1" id="KW-0819">tRNA processing</keyword>
<dbReference type="Pfam" id="PF17884">
    <property type="entry name" value="DUF5591"/>
    <property type="match status" value="1"/>
</dbReference>
<dbReference type="AlphaFoldDB" id="T0YYP3"/>
<reference evidence="3" key="1">
    <citation type="submission" date="2013-08" db="EMBL/GenBank/DDBJ databases">
        <authorList>
            <person name="Mendez C."/>
            <person name="Richter M."/>
            <person name="Ferrer M."/>
            <person name="Sanchez J."/>
        </authorList>
    </citation>
    <scope>NUCLEOTIDE SEQUENCE</scope>
</reference>
<dbReference type="GO" id="GO:0016740">
    <property type="term" value="F:transferase activity"/>
    <property type="evidence" value="ECO:0007669"/>
    <property type="project" value="UniProtKB-KW"/>
</dbReference>
<feature type="domain" description="DUF5591" evidence="2">
    <location>
        <begin position="48"/>
        <end position="199"/>
    </location>
</feature>
<accession>T0YYP3</accession>
<sequence length="225" mass="25524">LPAEPVLGELLRYADHELGGLLEERTPVTRETSHAYVLLESHRRPEMARFRRRLLERYVPPPSKTVLLLVPCSRTKPYRLSRSHRRFAAALDGLRPIERLHVVSVSSPIGLVPRELEDVPPARDYDIPVTGEWEDRERRTIVDGVRHLASRGHYRRAIVHLDPAEYGFLRDAWPPELPVVWTLPSDRTTTREALAALRAAAAEALEGERAVAGGPLAVVREELRE</sequence>
<feature type="non-terminal residue" evidence="3">
    <location>
        <position position="225"/>
    </location>
</feature>
<feature type="non-terminal residue" evidence="3">
    <location>
        <position position="1"/>
    </location>
</feature>
<comment type="caution">
    <text evidence="3">The sequence shown here is derived from an EMBL/GenBank/DDBJ whole genome shotgun (WGS) entry which is preliminary data.</text>
</comment>
<dbReference type="InterPro" id="IPR036895">
    <property type="entry name" value="Uracil-DNA_glycosylase-like_sf"/>
</dbReference>
<dbReference type="SUPFAM" id="SSF52141">
    <property type="entry name" value="Uracil-DNA glycosylase-like"/>
    <property type="match status" value="1"/>
</dbReference>
<keyword evidence="3" id="KW-0808">Transferase</keyword>
<evidence type="ECO:0000256" key="1">
    <source>
        <dbReference type="ARBA" id="ARBA00022694"/>
    </source>
</evidence>
<name>T0YYP3_9ZZZZ</name>
<gene>
    <name evidence="3" type="ORF">B1B_14800</name>
</gene>
<dbReference type="EMBL" id="AUZY01009830">
    <property type="protein sequence ID" value="EQD40771.1"/>
    <property type="molecule type" value="Genomic_DNA"/>
</dbReference>
<dbReference type="Gene3D" id="3.40.50.10630">
    <property type="entry name" value="Uracil-DNA glycosylase-like"/>
    <property type="match status" value="1"/>
</dbReference>